<dbReference type="PANTHER" id="PTHR12436">
    <property type="entry name" value="80 KDA MCM3-ASSOCIATED PROTEIN"/>
    <property type="match status" value="1"/>
</dbReference>
<dbReference type="OrthoDB" id="21502at2759"/>
<organism evidence="3 4">
    <name type="scientific">Tieghemostelium lacteum</name>
    <name type="common">Slime mold</name>
    <name type="synonym">Dictyostelium lacteum</name>
    <dbReference type="NCBI Taxonomy" id="361077"/>
    <lineage>
        <taxon>Eukaryota</taxon>
        <taxon>Amoebozoa</taxon>
        <taxon>Evosea</taxon>
        <taxon>Eumycetozoa</taxon>
        <taxon>Dictyostelia</taxon>
        <taxon>Dictyosteliales</taxon>
        <taxon>Raperosteliaceae</taxon>
        <taxon>Tieghemostelium</taxon>
    </lineage>
</organism>
<evidence type="ECO:0000256" key="1">
    <source>
        <dbReference type="SAM" id="MobiDB-lite"/>
    </source>
</evidence>
<evidence type="ECO:0000313" key="4">
    <source>
        <dbReference type="Proteomes" id="UP000076078"/>
    </source>
</evidence>
<proteinExistence type="predicted"/>
<protein>
    <recommendedName>
        <fullName evidence="2">SAC3/GANP/THP3 conserved domain-containing protein</fullName>
    </recommendedName>
</protein>
<sequence>MPLSNLFNIFYSSTRDQEILNLKEEIESLKIKVKNGKKQNYTLAKSMIKEESEFNEAYCELADQYKSMLKQNNHLKHINAYSMFLIENYVHLVLDMDKESFDLREALHIATTTPTTVSISTQTEEIVMETTSTQSEENVVNSTSTQTEEITVESTCTQTEENVVYSVSTQTEEITVESTTTQTEDIVNVVVADQQLDVCVEGKKDEQEDEVKVEQEENESAGEIGLGEINVQNIAQEVEVSKTTSMVEETTDVLDGGYSAEFCPVRESKCRIDNGDIHHLEKQENGKYFLVKKFQRSVDAISTNNKEDIRTPDILSSAMDYLVGLIRNNGIESTYSFIFDRSRAIRKDLAIHRCNGTIGIKVLEQCTRFHISSQFYLGSRGLDAALFDPVLNREQLSKCLVSLMDFYRVYQQTQNEVHPNEPEYRGYQLLLNLYNDDEVNTIIGSLHPSIIRHPSIKFALDVYLNIQSNNYCRLFKLERSGTFLQCCCLDENATALRNQAIETISKAYKSKGKNAKYNFKDLSSLLAMESSDMNDFISRHGGLKRVTYEGKSSTSDDIEIITTKTEMVFFKTSIFTGKAPLVLVDEINRV</sequence>
<comment type="caution">
    <text evidence="3">The sequence shown here is derived from an EMBL/GenBank/DDBJ whole genome shotgun (WGS) entry which is preliminary data.</text>
</comment>
<name>A0A152A9W6_TIELA</name>
<dbReference type="GO" id="GO:0006406">
    <property type="term" value="P:mRNA export from nucleus"/>
    <property type="evidence" value="ECO:0007669"/>
    <property type="project" value="TreeGrafter"/>
</dbReference>
<dbReference type="STRING" id="361077.A0A152A9W6"/>
<dbReference type="GO" id="GO:0070390">
    <property type="term" value="C:transcription export complex 2"/>
    <property type="evidence" value="ECO:0007669"/>
    <property type="project" value="TreeGrafter"/>
</dbReference>
<dbReference type="Pfam" id="PF03399">
    <property type="entry name" value="SAC3_GANP"/>
    <property type="match status" value="1"/>
</dbReference>
<keyword evidence="4" id="KW-1185">Reference proteome</keyword>
<evidence type="ECO:0000313" key="3">
    <source>
        <dbReference type="EMBL" id="KYR02921.1"/>
    </source>
</evidence>
<feature type="domain" description="SAC3/GANP/THP3 conserved" evidence="2">
    <location>
        <begin position="262"/>
        <end position="541"/>
    </location>
</feature>
<dbReference type="Gene3D" id="1.25.40.990">
    <property type="match status" value="1"/>
</dbReference>
<dbReference type="GO" id="GO:0005737">
    <property type="term" value="C:cytoplasm"/>
    <property type="evidence" value="ECO:0007669"/>
    <property type="project" value="TreeGrafter"/>
</dbReference>
<reference evidence="3 4" key="1">
    <citation type="submission" date="2015-12" db="EMBL/GenBank/DDBJ databases">
        <title>Dictyostelia acquired genes for synthesis and detection of signals that induce cell-type specialization by lateral gene transfer from prokaryotes.</title>
        <authorList>
            <person name="Gloeckner G."/>
            <person name="Schaap P."/>
        </authorList>
    </citation>
    <scope>NUCLEOTIDE SEQUENCE [LARGE SCALE GENOMIC DNA]</scope>
    <source>
        <strain evidence="3 4">TK</strain>
    </source>
</reference>
<dbReference type="Proteomes" id="UP000076078">
    <property type="component" value="Unassembled WGS sequence"/>
</dbReference>
<dbReference type="PANTHER" id="PTHR12436:SF3">
    <property type="entry name" value="GERMINAL-CENTER ASSOCIATED NUCLEAR PROTEIN"/>
    <property type="match status" value="1"/>
</dbReference>
<feature type="region of interest" description="Disordered" evidence="1">
    <location>
        <begin position="130"/>
        <end position="151"/>
    </location>
</feature>
<gene>
    <name evidence="3" type="ORF">DLAC_00401</name>
</gene>
<dbReference type="InterPro" id="IPR005062">
    <property type="entry name" value="SAC3/GANP/THP3_conserved"/>
</dbReference>
<dbReference type="AlphaFoldDB" id="A0A152A9W6"/>
<dbReference type="InterPro" id="IPR045107">
    <property type="entry name" value="SAC3/GANP/THP3"/>
</dbReference>
<dbReference type="InParanoid" id="A0A152A9W6"/>
<evidence type="ECO:0000259" key="2">
    <source>
        <dbReference type="Pfam" id="PF03399"/>
    </source>
</evidence>
<accession>A0A152A9W6</accession>
<dbReference type="EMBL" id="LODT01000001">
    <property type="protein sequence ID" value="KYR02921.1"/>
    <property type="molecule type" value="Genomic_DNA"/>
</dbReference>